<sequence>GRYTYEHAYTQIYSLWTYIQDITQQQRSCMRLLEPLTVSSGTCPCPCPVLDGGWHLDVNLAHTAIFLYISIYIYIYILDGYIDVKSRQAGRKAEGGPGSSSWPCRPVQLREFNSMLVSRARIDVYHRHLASSREGCEMEDRLADRAGKAGQKISERNPKAPY</sequence>
<dbReference type="EMBL" id="AOKY01000149">
    <property type="protein sequence ID" value="KDB26219.1"/>
    <property type="molecule type" value="Genomic_DNA"/>
</dbReference>
<dbReference type="Proteomes" id="UP000024533">
    <property type="component" value="Unassembled WGS sequence"/>
</dbReference>
<dbReference type="AlphaFoldDB" id="A0A059JEL9"/>
<evidence type="ECO:0000313" key="4">
    <source>
        <dbReference type="Proteomes" id="UP000024533"/>
    </source>
</evidence>
<keyword evidence="4" id="KW-1185">Reference proteome</keyword>
<feature type="transmembrane region" description="Helical" evidence="2">
    <location>
        <begin position="60"/>
        <end position="82"/>
    </location>
</feature>
<gene>
    <name evidence="3" type="ORF">H109_01965</name>
</gene>
<keyword evidence="2" id="KW-0812">Transmembrane</keyword>
<evidence type="ECO:0000256" key="2">
    <source>
        <dbReference type="SAM" id="Phobius"/>
    </source>
</evidence>
<keyword evidence="2" id="KW-1133">Transmembrane helix</keyword>
<proteinExistence type="predicted"/>
<name>A0A059JEL9_TRIIM</name>
<reference evidence="3 4" key="1">
    <citation type="submission" date="2014-02" db="EMBL/GenBank/DDBJ databases">
        <title>The Genome Sequence of Trichophyton interdigitale MR816.</title>
        <authorList>
            <consortium name="The Broad Institute Genomics Platform"/>
            <person name="Cuomo C.A."/>
            <person name="White T.C."/>
            <person name="Graser Y."/>
            <person name="Martinez-Rossi N."/>
            <person name="Heitman J."/>
            <person name="Young S.K."/>
            <person name="Zeng Q."/>
            <person name="Gargeya S."/>
            <person name="Abouelleil A."/>
            <person name="Alvarado L."/>
            <person name="Chapman S.B."/>
            <person name="Gainer-Dewar J."/>
            <person name="Goldberg J."/>
            <person name="Griggs A."/>
            <person name="Gujja S."/>
            <person name="Hansen M."/>
            <person name="Howarth C."/>
            <person name="Imamovic A."/>
            <person name="Larimer J."/>
            <person name="Martinez D."/>
            <person name="Murphy C."/>
            <person name="Pearson M.D."/>
            <person name="Persinoti G."/>
            <person name="Poon T."/>
            <person name="Priest M."/>
            <person name="Roberts A.D."/>
            <person name="Saif S."/>
            <person name="Shea T.D."/>
            <person name="Sykes S.N."/>
            <person name="Wortman J."/>
            <person name="Nusbaum C."/>
            <person name="Birren B."/>
        </authorList>
    </citation>
    <scope>NUCLEOTIDE SEQUENCE [LARGE SCALE GENOMIC DNA]</scope>
    <source>
        <strain evidence="3 4">MR816</strain>
    </source>
</reference>
<accession>A0A059JEL9</accession>
<keyword evidence="2" id="KW-0472">Membrane</keyword>
<protein>
    <submittedName>
        <fullName evidence="3">Uncharacterized protein</fullName>
    </submittedName>
</protein>
<organism evidence="3 4">
    <name type="scientific">Trichophyton interdigitale (strain MR816)</name>
    <dbReference type="NCBI Taxonomy" id="1215338"/>
    <lineage>
        <taxon>Eukaryota</taxon>
        <taxon>Fungi</taxon>
        <taxon>Dikarya</taxon>
        <taxon>Ascomycota</taxon>
        <taxon>Pezizomycotina</taxon>
        <taxon>Eurotiomycetes</taxon>
        <taxon>Eurotiomycetidae</taxon>
        <taxon>Onygenales</taxon>
        <taxon>Arthrodermataceae</taxon>
        <taxon>Trichophyton</taxon>
    </lineage>
</organism>
<feature type="region of interest" description="Disordered" evidence="1">
    <location>
        <begin position="141"/>
        <end position="162"/>
    </location>
</feature>
<feature type="non-terminal residue" evidence="3">
    <location>
        <position position="162"/>
    </location>
</feature>
<evidence type="ECO:0000256" key="1">
    <source>
        <dbReference type="SAM" id="MobiDB-lite"/>
    </source>
</evidence>
<dbReference type="HOGENOM" id="CLU_1639530_0_0_1"/>
<feature type="non-terminal residue" evidence="3">
    <location>
        <position position="1"/>
    </location>
</feature>
<evidence type="ECO:0000313" key="3">
    <source>
        <dbReference type="EMBL" id="KDB26219.1"/>
    </source>
</evidence>
<comment type="caution">
    <text evidence="3">The sequence shown here is derived from an EMBL/GenBank/DDBJ whole genome shotgun (WGS) entry which is preliminary data.</text>
</comment>